<sequence>MILEREIKTILRVSYLIEIQMLFYAGCILAIVGSIATVAGPGVNDPIVRTFNTEIAAIGISLIFLVYNHTLALMTFVAATAAITLILLRAITRLEEMGADV</sequence>
<dbReference type="InterPro" id="IPR011317">
    <property type="entry name" value="Prd_NiFe_hyd_3_EhaE"/>
</dbReference>
<dbReference type="Pfam" id="PF09880">
    <property type="entry name" value="EhaE"/>
    <property type="match status" value="1"/>
</dbReference>
<dbReference type="AlphaFoldDB" id="A0A644T7U9"/>
<gene>
    <name evidence="2" type="ORF">SDC9_08459</name>
</gene>
<comment type="caution">
    <text evidence="2">The sequence shown here is derived from an EMBL/GenBank/DDBJ whole genome shotgun (WGS) entry which is preliminary data.</text>
</comment>
<feature type="transmembrane region" description="Helical" evidence="1">
    <location>
        <begin position="21"/>
        <end position="43"/>
    </location>
</feature>
<keyword evidence="1" id="KW-0812">Transmembrane</keyword>
<name>A0A644T7U9_9ZZZZ</name>
<proteinExistence type="predicted"/>
<reference evidence="2" key="1">
    <citation type="submission" date="2019-08" db="EMBL/GenBank/DDBJ databases">
        <authorList>
            <person name="Kucharzyk K."/>
            <person name="Murdoch R.W."/>
            <person name="Higgins S."/>
            <person name="Loffler F."/>
        </authorList>
    </citation>
    <scope>NUCLEOTIDE SEQUENCE</scope>
</reference>
<keyword evidence="1" id="KW-1133">Transmembrane helix</keyword>
<evidence type="ECO:0000313" key="2">
    <source>
        <dbReference type="EMBL" id="MPL62839.1"/>
    </source>
</evidence>
<protein>
    <submittedName>
        <fullName evidence="2">Uncharacterized protein</fullName>
    </submittedName>
</protein>
<accession>A0A644T7U9</accession>
<evidence type="ECO:0000256" key="1">
    <source>
        <dbReference type="SAM" id="Phobius"/>
    </source>
</evidence>
<organism evidence="2">
    <name type="scientific">bioreactor metagenome</name>
    <dbReference type="NCBI Taxonomy" id="1076179"/>
    <lineage>
        <taxon>unclassified sequences</taxon>
        <taxon>metagenomes</taxon>
        <taxon>ecological metagenomes</taxon>
    </lineage>
</organism>
<dbReference type="PIRSF" id="PIRSF036535">
    <property type="entry name" value="EhaE"/>
    <property type="match status" value="1"/>
</dbReference>
<feature type="transmembrane region" description="Helical" evidence="1">
    <location>
        <begin position="55"/>
        <end position="88"/>
    </location>
</feature>
<dbReference type="EMBL" id="VSSQ01000019">
    <property type="protein sequence ID" value="MPL62839.1"/>
    <property type="molecule type" value="Genomic_DNA"/>
</dbReference>
<keyword evidence="1" id="KW-0472">Membrane</keyword>